<protein>
    <submittedName>
        <fullName evidence="1">Uncharacterized protein</fullName>
    </submittedName>
</protein>
<proteinExistence type="predicted"/>
<sequence length="167" mass="18848">MSSTRRRDPQLDHDGSLLNSAVCVVVRYDLLGHELFECTAIRIASAERRFDGAGAGARFVGWHLCIKRNLLHPIVCLKILLSLRSVHRYGGFIAVGVIMLSLNDHPIMSTLTFSMFRHEVPSPFKFHRGCSLTLFRKNALVQDFLLVNSFFGSFLTLNSNKKIDRVS</sequence>
<accession>A0A4C1ZGC7</accession>
<dbReference type="AlphaFoldDB" id="A0A4C1ZGC7"/>
<name>A0A4C1ZGC7_EUMVA</name>
<gene>
    <name evidence="1" type="ORF">EVAR_99789_1</name>
</gene>
<reference evidence="1 2" key="1">
    <citation type="journal article" date="2019" name="Commun. Biol.">
        <title>The bagworm genome reveals a unique fibroin gene that provides high tensile strength.</title>
        <authorList>
            <person name="Kono N."/>
            <person name="Nakamura H."/>
            <person name="Ohtoshi R."/>
            <person name="Tomita M."/>
            <person name="Numata K."/>
            <person name="Arakawa K."/>
        </authorList>
    </citation>
    <scope>NUCLEOTIDE SEQUENCE [LARGE SCALE GENOMIC DNA]</scope>
</reference>
<comment type="caution">
    <text evidence="1">The sequence shown here is derived from an EMBL/GenBank/DDBJ whole genome shotgun (WGS) entry which is preliminary data.</text>
</comment>
<keyword evidence="2" id="KW-1185">Reference proteome</keyword>
<dbReference type="EMBL" id="BGZK01001752">
    <property type="protein sequence ID" value="GBP85667.1"/>
    <property type="molecule type" value="Genomic_DNA"/>
</dbReference>
<organism evidence="1 2">
    <name type="scientific">Eumeta variegata</name>
    <name type="common">Bagworm moth</name>
    <name type="synonym">Eumeta japonica</name>
    <dbReference type="NCBI Taxonomy" id="151549"/>
    <lineage>
        <taxon>Eukaryota</taxon>
        <taxon>Metazoa</taxon>
        <taxon>Ecdysozoa</taxon>
        <taxon>Arthropoda</taxon>
        <taxon>Hexapoda</taxon>
        <taxon>Insecta</taxon>
        <taxon>Pterygota</taxon>
        <taxon>Neoptera</taxon>
        <taxon>Endopterygota</taxon>
        <taxon>Lepidoptera</taxon>
        <taxon>Glossata</taxon>
        <taxon>Ditrysia</taxon>
        <taxon>Tineoidea</taxon>
        <taxon>Psychidae</taxon>
        <taxon>Oiketicinae</taxon>
        <taxon>Eumeta</taxon>
    </lineage>
</organism>
<dbReference type="Proteomes" id="UP000299102">
    <property type="component" value="Unassembled WGS sequence"/>
</dbReference>
<evidence type="ECO:0000313" key="1">
    <source>
        <dbReference type="EMBL" id="GBP85667.1"/>
    </source>
</evidence>
<evidence type="ECO:0000313" key="2">
    <source>
        <dbReference type="Proteomes" id="UP000299102"/>
    </source>
</evidence>